<proteinExistence type="predicted"/>
<evidence type="ECO:0000313" key="8">
    <source>
        <dbReference type="EMBL" id="OEJ80967.1"/>
    </source>
</evidence>
<keyword evidence="2 5" id="KW-0812">Transmembrane</keyword>
<feature type="domain" description="Golgi pH regulator conserved" evidence="7">
    <location>
        <begin position="182"/>
        <end position="218"/>
    </location>
</feature>
<evidence type="ECO:0000256" key="1">
    <source>
        <dbReference type="ARBA" id="ARBA00004141"/>
    </source>
</evidence>
<organism evidence="8 9">
    <name type="scientific">Hanseniaspora osmophila</name>
    <dbReference type="NCBI Taxonomy" id="56408"/>
    <lineage>
        <taxon>Eukaryota</taxon>
        <taxon>Fungi</taxon>
        <taxon>Dikarya</taxon>
        <taxon>Ascomycota</taxon>
        <taxon>Saccharomycotina</taxon>
        <taxon>Saccharomycetes</taxon>
        <taxon>Saccharomycodales</taxon>
        <taxon>Saccharomycodaceae</taxon>
        <taxon>Hanseniaspora</taxon>
    </lineage>
</organism>
<dbReference type="FunCoup" id="A0A1E5R253">
    <property type="interactions" value="157"/>
</dbReference>
<dbReference type="EMBL" id="LPNM01000011">
    <property type="protein sequence ID" value="OEJ80967.1"/>
    <property type="molecule type" value="Genomic_DNA"/>
</dbReference>
<dbReference type="InterPro" id="IPR022535">
    <property type="entry name" value="Golgi_pH-regulator_cons_dom"/>
</dbReference>
<dbReference type="InterPro" id="IPR025969">
    <property type="entry name" value="ABA_GPCR_dom"/>
</dbReference>
<feature type="transmembrane region" description="Helical" evidence="5">
    <location>
        <begin position="458"/>
        <end position="479"/>
    </location>
</feature>
<sequence>MEDFAIFILLGISHLAAYKVAHDHVWFQINNLFDILPATAATAATPQDQQFFQVIQDTSIEDRFLYRFYSKYSFSSKYVHKCVRALFSLVLSLSVVVVEIVLWKIKTYDDVEKTDSVIAVVWPVVIASLSFSLILLVPYLSALMIFNKFYTDRLSTDALLVSTAAFILVWLLGLRAVSIGPFFYTESLLTKLALLGITIMAILSGIASISTPHHVLLSVWKRRQGFYDNSASIFPRASKGFSSTVDINSEMIKEYEKNIEENLAILKKFKELPSNGSDVFLKQQLIEKIAWYKIELDKLKLVTGKPRSVKILYNAFQLTFFLFCIFKLIVVFGINLPKQISYRILSPKDIHFENFGKENEADPLAVSLANILDIVLFTFDHQQELDSLSKLISLIFSLSMFACSLSTVLSTISRLLSILPLKFQLFALSVIALDQKNSKLPVSTKDNQTSMNEAEPSIIKNLIFVELVGVYILATILLIRSNLPYDVSEKLNSFLGSKFTVPSVNIDIWFDEIFALSAVLTLIGFVVTSIKPFELSSAPGSFKRRTSR</sequence>
<keyword evidence="3 5" id="KW-1133">Transmembrane helix</keyword>
<dbReference type="Pfam" id="PF12537">
    <property type="entry name" value="GPHR_N"/>
    <property type="match status" value="1"/>
</dbReference>
<dbReference type="Proteomes" id="UP000095728">
    <property type="component" value="Unassembled WGS sequence"/>
</dbReference>
<dbReference type="InParanoid" id="A0A1E5R253"/>
<evidence type="ECO:0000256" key="4">
    <source>
        <dbReference type="ARBA" id="ARBA00023136"/>
    </source>
</evidence>
<gene>
    <name evidence="8" type="ORF">AWRI3579_g4111</name>
</gene>
<evidence type="ECO:0000256" key="3">
    <source>
        <dbReference type="ARBA" id="ARBA00022989"/>
    </source>
</evidence>
<evidence type="ECO:0000259" key="7">
    <source>
        <dbReference type="Pfam" id="PF12537"/>
    </source>
</evidence>
<dbReference type="OrthoDB" id="3972504at2759"/>
<protein>
    <recommendedName>
        <fullName evidence="10">Golgi pH regulator</fullName>
    </recommendedName>
</protein>
<evidence type="ECO:0008006" key="10">
    <source>
        <dbReference type="Google" id="ProtNLM"/>
    </source>
</evidence>
<dbReference type="PANTHER" id="PTHR15948">
    <property type="entry name" value="G-PROTEIN COUPLED RECEPTOR 89-RELATED"/>
    <property type="match status" value="1"/>
</dbReference>
<feature type="transmembrane region" description="Helical" evidence="5">
    <location>
        <begin position="391"/>
        <end position="409"/>
    </location>
</feature>
<name>A0A1E5R253_9ASCO</name>
<dbReference type="GO" id="GO:0016020">
    <property type="term" value="C:membrane"/>
    <property type="evidence" value="ECO:0007669"/>
    <property type="project" value="UniProtKB-SubCell"/>
</dbReference>
<dbReference type="STRING" id="56408.A0A1E5R253"/>
<dbReference type="PANTHER" id="PTHR15948:SF0">
    <property type="entry name" value="GOLGI PH REGULATOR A-RELATED"/>
    <property type="match status" value="1"/>
</dbReference>
<feature type="transmembrane region" description="Helical" evidence="5">
    <location>
        <begin position="158"/>
        <end position="180"/>
    </location>
</feature>
<reference evidence="9" key="1">
    <citation type="journal article" date="2016" name="Genome Announc.">
        <title>Genome sequences of three species of Hanseniaspora isolated from spontaneous wine fermentations.</title>
        <authorList>
            <person name="Sternes P.R."/>
            <person name="Lee D."/>
            <person name="Kutyna D.R."/>
            <person name="Borneman A.R."/>
        </authorList>
    </citation>
    <scope>NUCLEOTIDE SEQUENCE [LARGE SCALE GENOMIC DNA]</scope>
    <source>
        <strain evidence="9">AWRI3579</strain>
    </source>
</reference>
<feature type="transmembrane region" description="Helical" evidence="5">
    <location>
        <begin position="85"/>
        <end position="105"/>
    </location>
</feature>
<evidence type="ECO:0000256" key="5">
    <source>
        <dbReference type="SAM" id="Phobius"/>
    </source>
</evidence>
<dbReference type="AlphaFoldDB" id="A0A1E5R253"/>
<feature type="transmembrane region" description="Helical" evidence="5">
    <location>
        <begin position="192"/>
        <end position="217"/>
    </location>
</feature>
<feature type="transmembrane region" description="Helical" evidence="5">
    <location>
        <begin position="117"/>
        <end position="146"/>
    </location>
</feature>
<dbReference type="Pfam" id="PF12430">
    <property type="entry name" value="ABA_GPCR"/>
    <property type="match status" value="1"/>
</dbReference>
<comment type="caution">
    <text evidence="8">The sequence shown here is derived from an EMBL/GenBank/DDBJ whole genome shotgun (WGS) entry which is preliminary data.</text>
</comment>
<accession>A0A1E5R253</accession>
<dbReference type="InterPro" id="IPR015672">
    <property type="entry name" value="GPHR/GTG"/>
</dbReference>
<evidence type="ECO:0000256" key="2">
    <source>
        <dbReference type="ARBA" id="ARBA00022692"/>
    </source>
</evidence>
<keyword evidence="9" id="KW-1185">Reference proteome</keyword>
<comment type="subcellular location">
    <subcellularLocation>
        <location evidence="1">Membrane</location>
        <topology evidence="1">Multi-pass membrane protein</topology>
    </subcellularLocation>
</comment>
<evidence type="ECO:0000259" key="6">
    <source>
        <dbReference type="Pfam" id="PF12430"/>
    </source>
</evidence>
<feature type="transmembrane region" description="Helical" evidence="5">
    <location>
        <begin position="513"/>
        <end position="533"/>
    </location>
</feature>
<keyword evidence="4 5" id="KW-0472">Membrane</keyword>
<feature type="domain" description="Abscisic acid G-protein coupled receptor-like" evidence="6">
    <location>
        <begin position="309"/>
        <end position="527"/>
    </location>
</feature>
<evidence type="ECO:0000313" key="9">
    <source>
        <dbReference type="Proteomes" id="UP000095728"/>
    </source>
</evidence>
<feature type="transmembrane region" description="Helical" evidence="5">
    <location>
        <begin position="311"/>
        <end position="334"/>
    </location>
</feature>